<proteinExistence type="predicted"/>
<dbReference type="AlphaFoldDB" id="A0A2P2NYE3"/>
<name>A0A2P2NYE3_RHIMU</name>
<organism evidence="1">
    <name type="scientific">Rhizophora mucronata</name>
    <name type="common">Asiatic mangrove</name>
    <dbReference type="NCBI Taxonomy" id="61149"/>
    <lineage>
        <taxon>Eukaryota</taxon>
        <taxon>Viridiplantae</taxon>
        <taxon>Streptophyta</taxon>
        <taxon>Embryophyta</taxon>
        <taxon>Tracheophyta</taxon>
        <taxon>Spermatophyta</taxon>
        <taxon>Magnoliopsida</taxon>
        <taxon>eudicotyledons</taxon>
        <taxon>Gunneridae</taxon>
        <taxon>Pentapetalae</taxon>
        <taxon>rosids</taxon>
        <taxon>fabids</taxon>
        <taxon>Malpighiales</taxon>
        <taxon>Rhizophoraceae</taxon>
        <taxon>Rhizophora</taxon>
    </lineage>
</organism>
<dbReference type="EMBL" id="GGEC01067043">
    <property type="protein sequence ID" value="MBX47527.1"/>
    <property type="molecule type" value="Transcribed_RNA"/>
</dbReference>
<reference evidence="1" key="1">
    <citation type="submission" date="2018-02" db="EMBL/GenBank/DDBJ databases">
        <title>Rhizophora mucronata_Transcriptome.</title>
        <authorList>
            <person name="Meera S.P."/>
            <person name="Sreeshan A."/>
            <person name="Augustine A."/>
        </authorList>
    </citation>
    <scope>NUCLEOTIDE SEQUENCE</scope>
    <source>
        <tissue evidence="1">Leaf</tissue>
    </source>
</reference>
<evidence type="ECO:0000313" key="1">
    <source>
        <dbReference type="EMBL" id="MBX47527.1"/>
    </source>
</evidence>
<sequence>MSVCGSLIKGIVHWKKIAKYSWKGPKGQQYGKYCLEAHCVRSNHPPHGKIPCLLAFSDGVVCLVLCLDKRRK</sequence>
<protein>
    <submittedName>
        <fullName evidence="1">Uncharacterized protein</fullName>
    </submittedName>
</protein>
<accession>A0A2P2NYE3</accession>